<evidence type="ECO:0000313" key="3">
    <source>
        <dbReference type="Proteomes" id="UP001356095"/>
    </source>
</evidence>
<dbReference type="Pfam" id="PF04417">
    <property type="entry name" value="DUF501"/>
    <property type="match status" value="1"/>
</dbReference>
<dbReference type="PANTHER" id="PTHR37163:SF1">
    <property type="entry name" value="DUF501 DOMAIN-CONTAINING PROTEIN"/>
    <property type="match status" value="1"/>
</dbReference>
<name>A0ABU7K7B2_9ACTN</name>
<protein>
    <submittedName>
        <fullName evidence="2">DUF501 domain-containing protein</fullName>
    </submittedName>
</protein>
<dbReference type="Proteomes" id="UP001356095">
    <property type="component" value="Unassembled WGS sequence"/>
</dbReference>
<gene>
    <name evidence="2" type="ORF">Q8791_11770</name>
</gene>
<dbReference type="RefSeq" id="WP_330091679.1">
    <property type="nucleotide sequence ID" value="NZ_JAUZMY010000009.1"/>
</dbReference>
<dbReference type="PANTHER" id="PTHR37163">
    <property type="entry name" value="CONSERVED PROTEIN"/>
    <property type="match status" value="1"/>
</dbReference>
<dbReference type="InterPro" id="IPR007511">
    <property type="entry name" value="DUF501"/>
</dbReference>
<evidence type="ECO:0000313" key="2">
    <source>
        <dbReference type="EMBL" id="MEE2037897.1"/>
    </source>
</evidence>
<dbReference type="EMBL" id="JAUZMY010000009">
    <property type="protein sequence ID" value="MEE2037897.1"/>
    <property type="molecule type" value="Genomic_DNA"/>
</dbReference>
<reference evidence="2 3" key="1">
    <citation type="submission" date="2023-08" db="EMBL/GenBank/DDBJ databases">
        <authorList>
            <person name="Girao M."/>
            <person name="Carvalho M.F."/>
        </authorList>
    </citation>
    <scope>NUCLEOTIDE SEQUENCE [LARGE SCALE GENOMIC DNA]</scope>
    <source>
        <strain evidence="2 3">CT-R113</strain>
    </source>
</reference>
<organism evidence="2 3">
    <name type="scientific">Nocardiopsis codii</name>
    <dbReference type="NCBI Taxonomy" id="3065942"/>
    <lineage>
        <taxon>Bacteria</taxon>
        <taxon>Bacillati</taxon>
        <taxon>Actinomycetota</taxon>
        <taxon>Actinomycetes</taxon>
        <taxon>Streptosporangiales</taxon>
        <taxon>Nocardiopsidaceae</taxon>
        <taxon>Nocardiopsis</taxon>
    </lineage>
</organism>
<keyword evidence="3" id="KW-1185">Reference proteome</keyword>
<accession>A0ABU7K7B2</accession>
<evidence type="ECO:0000256" key="1">
    <source>
        <dbReference type="SAM" id="MobiDB-lite"/>
    </source>
</evidence>
<feature type="compositionally biased region" description="Low complexity" evidence="1">
    <location>
        <begin position="7"/>
        <end position="21"/>
    </location>
</feature>
<sequence>MTSADQPVPGRAAGPADAGPDGHSENPVAARDIAAIELQLGRTPRGVRGVAHRCPCGLPDVVRTAPRLEDGTPFPTLYYLTCPRAASAIGRMENSGRMREMQERLGTDPELREAYTEAHESYVEERAEQARLDGVEPLPEGMQSTGGMPTRVKCLHALVGHELAAPGTNPFGAEALEELPHWWDKGPCVCVDEDAREGSEGNGS</sequence>
<feature type="region of interest" description="Disordered" evidence="1">
    <location>
        <begin position="1"/>
        <end position="26"/>
    </location>
</feature>
<comment type="caution">
    <text evidence="2">The sequence shown here is derived from an EMBL/GenBank/DDBJ whole genome shotgun (WGS) entry which is preliminary data.</text>
</comment>
<proteinExistence type="predicted"/>